<reference evidence="1" key="2">
    <citation type="submission" date="2025-08" db="UniProtKB">
        <authorList>
            <consortium name="Ensembl"/>
        </authorList>
    </citation>
    <scope>IDENTIFICATION</scope>
</reference>
<reference evidence="1" key="3">
    <citation type="submission" date="2025-09" db="UniProtKB">
        <authorList>
            <consortium name="Ensembl"/>
        </authorList>
    </citation>
    <scope>IDENTIFICATION</scope>
</reference>
<dbReference type="GeneTree" id="ENSGT00940000178474"/>
<dbReference type="Proteomes" id="UP000314982">
    <property type="component" value="Unassembled WGS sequence"/>
</dbReference>
<proteinExistence type="predicted"/>
<dbReference type="Gene3D" id="1.20.1050.40">
    <property type="entry name" value="Endopeptidase. Chain P, domain 1"/>
    <property type="match status" value="1"/>
</dbReference>
<dbReference type="AlphaFoldDB" id="A0A4W5MIF9"/>
<keyword evidence="2" id="KW-1185">Reference proteome</keyword>
<dbReference type="Ensembl" id="ENSHHUT00000039014.1">
    <property type="protein sequence ID" value="ENSHHUP00000037519.1"/>
    <property type="gene ID" value="ENSHHUG00000023489.1"/>
</dbReference>
<protein>
    <submittedName>
        <fullName evidence="1">Uncharacterized protein</fullName>
    </submittedName>
</protein>
<reference evidence="2" key="1">
    <citation type="submission" date="2018-06" db="EMBL/GenBank/DDBJ databases">
        <title>Genome assembly of Danube salmon.</title>
        <authorList>
            <person name="Macqueen D.J."/>
            <person name="Gundappa M.K."/>
        </authorList>
    </citation>
    <scope>NUCLEOTIDE SEQUENCE [LARGE SCALE GENOMIC DNA]</scope>
</reference>
<name>A0A4W5MIF9_9TELE</name>
<evidence type="ECO:0000313" key="1">
    <source>
        <dbReference type="Ensembl" id="ENSHHUP00000037519.1"/>
    </source>
</evidence>
<organism evidence="1 2">
    <name type="scientific">Hucho hucho</name>
    <name type="common">huchen</name>
    <dbReference type="NCBI Taxonomy" id="62062"/>
    <lineage>
        <taxon>Eukaryota</taxon>
        <taxon>Metazoa</taxon>
        <taxon>Chordata</taxon>
        <taxon>Craniata</taxon>
        <taxon>Vertebrata</taxon>
        <taxon>Euteleostomi</taxon>
        <taxon>Actinopterygii</taxon>
        <taxon>Neopterygii</taxon>
        <taxon>Teleostei</taxon>
        <taxon>Protacanthopterygii</taxon>
        <taxon>Salmoniformes</taxon>
        <taxon>Salmonidae</taxon>
        <taxon>Salmoninae</taxon>
        <taxon>Hucho</taxon>
    </lineage>
</organism>
<evidence type="ECO:0000313" key="2">
    <source>
        <dbReference type="Proteomes" id="UP000314982"/>
    </source>
</evidence>
<accession>A0A4W5MIF9</accession>
<dbReference type="STRING" id="62062.ENSHHUP00000037519"/>
<sequence>MTLQNGLVLPAARNCYQVAAASNSADCNNGNALRWDLSPDQIKNMTGSLVQRIKQVYNDIGSLDVEQVSIENTLKALASAKLEYRRHFAEYI</sequence>
<dbReference type="InterPro" id="IPR024080">
    <property type="entry name" value="Neurolysin/TOP_N"/>
</dbReference>